<accession>A0AAV7SAM7</accession>
<evidence type="ECO:0000313" key="3">
    <source>
        <dbReference type="Proteomes" id="UP001066276"/>
    </source>
</evidence>
<feature type="non-terminal residue" evidence="2">
    <location>
        <position position="1"/>
    </location>
</feature>
<feature type="non-terminal residue" evidence="2">
    <location>
        <position position="162"/>
    </location>
</feature>
<dbReference type="EMBL" id="JANPWB010000008">
    <property type="protein sequence ID" value="KAJ1161153.1"/>
    <property type="molecule type" value="Genomic_DNA"/>
</dbReference>
<evidence type="ECO:0000256" key="1">
    <source>
        <dbReference type="SAM" id="MobiDB-lite"/>
    </source>
</evidence>
<evidence type="ECO:0000313" key="2">
    <source>
        <dbReference type="EMBL" id="KAJ1161153.1"/>
    </source>
</evidence>
<sequence>VCHLPGELMYHAYYLSRYPVEQGLEQPQSRGGTCNRVIASPVTALTPEPHRQCPGGTTQSSDYQKVSINPDIRVDSSSLTGQKGNTEEVRAHDSRKPEEAWSENRIEESHVDEDARRDDRSEESHTDERGEEGKKEMGGERLQLLRPLDERTCTSLEGHGCP</sequence>
<proteinExistence type="predicted"/>
<keyword evidence="3" id="KW-1185">Reference proteome</keyword>
<dbReference type="Proteomes" id="UP001066276">
    <property type="component" value="Chromosome 4_2"/>
</dbReference>
<name>A0AAV7SAM7_PLEWA</name>
<organism evidence="2 3">
    <name type="scientific">Pleurodeles waltl</name>
    <name type="common">Iberian ribbed newt</name>
    <dbReference type="NCBI Taxonomy" id="8319"/>
    <lineage>
        <taxon>Eukaryota</taxon>
        <taxon>Metazoa</taxon>
        <taxon>Chordata</taxon>
        <taxon>Craniata</taxon>
        <taxon>Vertebrata</taxon>
        <taxon>Euteleostomi</taxon>
        <taxon>Amphibia</taxon>
        <taxon>Batrachia</taxon>
        <taxon>Caudata</taxon>
        <taxon>Salamandroidea</taxon>
        <taxon>Salamandridae</taxon>
        <taxon>Pleurodelinae</taxon>
        <taxon>Pleurodeles</taxon>
    </lineage>
</organism>
<protein>
    <submittedName>
        <fullName evidence="2">Uncharacterized protein</fullName>
    </submittedName>
</protein>
<gene>
    <name evidence="2" type="ORF">NDU88_001640</name>
</gene>
<comment type="caution">
    <text evidence="2">The sequence shown here is derived from an EMBL/GenBank/DDBJ whole genome shotgun (WGS) entry which is preliminary data.</text>
</comment>
<feature type="region of interest" description="Disordered" evidence="1">
    <location>
        <begin position="45"/>
        <end position="162"/>
    </location>
</feature>
<feature type="compositionally biased region" description="Polar residues" evidence="1">
    <location>
        <begin position="55"/>
        <end position="67"/>
    </location>
</feature>
<reference evidence="2" key="1">
    <citation type="journal article" date="2022" name="bioRxiv">
        <title>Sequencing and chromosome-scale assembly of the giantPleurodeles waltlgenome.</title>
        <authorList>
            <person name="Brown T."/>
            <person name="Elewa A."/>
            <person name="Iarovenko S."/>
            <person name="Subramanian E."/>
            <person name="Araus A.J."/>
            <person name="Petzold A."/>
            <person name="Susuki M."/>
            <person name="Suzuki K.-i.T."/>
            <person name="Hayashi T."/>
            <person name="Toyoda A."/>
            <person name="Oliveira C."/>
            <person name="Osipova E."/>
            <person name="Leigh N.D."/>
            <person name="Simon A."/>
            <person name="Yun M.H."/>
        </authorList>
    </citation>
    <scope>NUCLEOTIDE SEQUENCE</scope>
    <source>
        <strain evidence="2">20211129_DDA</strain>
        <tissue evidence="2">Liver</tissue>
    </source>
</reference>
<dbReference type="AlphaFoldDB" id="A0AAV7SAM7"/>
<feature type="compositionally biased region" description="Basic and acidic residues" evidence="1">
    <location>
        <begin position="85"/>
        <end position="139"/>
    </location>
</feature>
<feature type="compositionally biased region" description="Polar residues" evidence="1">
    <location>
        <begin position="75"/>
        <end position="84"/>
    </location>
</feature>